<feature type="repeat" description="PPR" evidence="3">
    <location>
        <begin position="159"/>
        <end position="193"/>
    </location>
</feature>
<organism evidence="4 5">
    <name type="scientific">Spinacia oleracea</name>
    <name type="common">Spinach</name>
    <dbReference type="NCBI Taxonomy" id="3562"/>
    <lineage>
        <taxon>Eukaryota</taxon>
        <taxon>Viridiplantae</taxon>
        <taxon>Streptophyta</taxon>
        <taxon>Embryophyta</taxon>
        <taxon>Tracheophyta</taxon>
        <taxon>Spermatophyta</taxon>
        <taxon>Magnoliopsida</taxon>
        <taxon>eudicotyledons</taxon>
        <taxon>Gunneridae</taxon>
        <taxon>Pentapetalae</taxon>
        <taxon>Caryophyllales</taxon>
        <taxon>Chenopodiaceae</taxon>
        <taxon>Chenopodioideae</taxon>
        <taxon>Anserineae</taxon>
        <taxon>Spinacia</taxon>
    </lineage>
</organism>
<gene>
    <name evidence="5" type="primary">LOC110789518</name>
</gene>
<name>A0A9R0IKQ1_SPIOL</name>
<dbReference type="Pfam" id="PF13041">
    <property type="entry name" value="PPR_2"/>
    <property type="match status" value="2"/>
</dbReference>
<feature type="repeat" description="PPR" evidence="3">
    <location>
        <begin position="59"/>
        <end position="93"/>
    </location>
</feature>
<dbReference type="GO" id="GO:0003729">
    <property type="term" value="F:mRNA binding"/>
    <property type="evidence" value="ECO:0007669"/>
    <property type="project" value="UniProtKB-ARBA"/>
</dbReference>
<dbReference type="Proteomes" id="UP000813463">
    <property type="component" value="Chromosome 2"/>
</dbReference>
<dbReference type="SUPFAM" id="SSF48452">
    <property type="entry name" value="TPR-like"/>
    <property type="match status" value="1"/>
</dbReference>
<evidence type="ECO:0000256" key="3">
    <source>
        <dbReference type="PROSITE-ProRule" id="PRU00708"/>
    </source>
</evidence>
<evidence type="ECO:0000313" key="5">
    <source>
        <dbReference type="RefSeq" id="XP_021849896.1"/>
    </source>
</evidence>
<sequence length="641" mass="72309">MIMRYSIYFSFKNAHNLFDKITHRRIFLQTSLFSLNNSTLYHHSTYLKDPSDFYGEFKDVKHWTSTISGLVNRNRPRGAIDVFKLMLMSKQRPNYVTVLCVLRSISALRWKNIAFGVHGLMIKMGFELEIPVVTALIGVYGNICAPFAWKIFFDVPMKDLVLWSAMVSICVKNGEYMGAIEVFRNMICEGIEPNLVSIVSILPACAKLDSLLLGKQVHGFALKTSFYYVNNIQNSLLDMYAKCRDFESATQVFARFLEKDVVSWRTMIRGCIENGYPREALVVFAEMHKSCSKIDNGIVCDVIGATSDTEEFLFGLGLHCYSFRSGYAVSVSVGTALLQMYAKFGEADSSRLLFDQLHPKDLIAWTAMISAYAQTGYTSEALNIFKHMQLENEKPNEITFVSLLQACSSSGTHEIGESIHGYVTKAGYLPNTFLISALIDLYCKFGRTDEGKSLFNESSIKDLIIWSSMINGYGLNGCANEALEIFSNMLNSGVKPNDVVFVSVLSACSHCGLEDEGWYWFNCMQEKYGFVPKVAHYACMVDLLSRQGNVKEALDFVYNMQVEPDKRIWGSLLAGCRETHGSIDVAERVAEQMIRLDPENTSCYVVLSNLYAEQGRWDDVERVRKLIDDTGMEKMTGHSTV</sequence>
<dbReference type="AlphaFoldDB" id="A0A9R0IKQ1"/>
<dbReference type="OrthoDB" id="742671at2759"/>
<dbReference type="KEGG" id="soe:110789518"/>
<reference evidence="4" key="1">
    <citation type="journal article" date="2021" name="Nat. Commun.">
        <title>Genomic analyses provide insights into spinach domestication and the genetic basis of agronomic traits.</title>
        <authorList>
            <person name="Cai X."/>
            <person name="Sun X."/>
            <person name="Xu C."/>
            <person name="Sun H."/>
            <person name="Wang X."/>
            <person name="Ge C."/>
            <person name="Zhang Z."/>
            <person name="Wang Q."/>
            <person name="Fei Z."/>
            <person name="Jiao C."/>
            <person name="Wang Q."/>
        </authorList>
    </citation>
    <scope>NUCLEOTIDE SEQUENCE [LARGE SCALE GENOMIC DNA]</scope>
    <source>
        <strain evidence="4">cv. Varoflay</strain>
    </source>
</reference>
<proteinExistence type="inferred from homology"/>
<dbReference type="InterPro" id="IPR046960">
    <property type="entry name" value="PPR_At4g14850-like_plant"/>
</dbReference>
<keyword evidence="4" id="KW-1185">Reference proteome</keyword>
<dbReference type="PROSITE" id="PS51375">
    <property type="entry name" value="PPR"/>
    <property type="match status" value="5"/>
</dbReference>
<evidence type="ECO:0000313" key="4">
    <source>
        <dbReference type="Proteomes" id="UP000813463"/>
    </source>
</evidence>
<dbReference type="PANTHER" id="PTHR47926:SF414">
    <property type="entry name" value="PENTATRICOPEPTIDE REPEAT-CONTAINING PROTEIN DOT4, CHLOROPLASTIC-LIKE"/>
    <property type="match status" value="1"/>
</dbReference>
<feature type="repeat" description="PPR" evidence="3">
    <location>
        <begin position="260"/>
        <end position="294"/>
    </location>
</feature>
<dbReference type="Gene3D" id="1.25.40.10">
    <property type="entry name" value="Tetratricopeptide repeat domain"/>
    <property type="match status" value="6"/>
</dbReference>
<dbReference type="RefSeq" id="XP_021849896.1">
    <property type="nucleotide sequence ID" value="XM_021994204.2"/>
</dbReference>
<evidence type="ECO:0000256" key="1">
    <source>
        <dbReference type="ARBA" id="ARBA00022737"/>
    </source>
</evidence>
<dbReference type="InterPro" id="IPR002885">
    <property type="entry name" value="PPR_rpt"/>
</dbReference>
<reference evidence="5" key="2">
    <citation type="submission" date="2025-08" db="UniProtKB">
        <authorList>
            <consortium name="RefSeq"/>
        </authorList>
    </citation>
    <scope>IDENTIFICATION</scope>
    <source>
        <tissue evidence="5">Leaf</tissue>
    </source>
</reference>
<dbReference type="InterPro" id="IPR011990">
    <property type="entry name" value="TPR-like_helical_dom_sf"/>
</dbReference>
<dbReference type="GeneID" id="110789518"/>
<dbReference type="Pfam" id="PF01535">
    <property type="entry name" value="PPR"/>
    <property type="match status" value="6"/>
</dbReference>
<dbReference type="Pfam" id="PF20431">
    <property type="entry name" value="E_motif"/>
    <property type="match status" value="1"/>
</dbReference>
<dbReference type="NCBIfam" id="TIGR00756">
    <property type="entry name" value="PPR"/>
    <property type="match status" value="4"/>
</dbReference>
<dbReference type="GO" id="GO:0009451">
    <property type="term" value="P:RNA modification"/>
    <property type="evidence" value="ECO:0007669"/>
    <property type="project" value="InterPro"/>
</dbReference>
<dbReference type="FunFam" id="1.25.40.10:FF:000073">
    <property type="entry name" value="Pentatricopeptide repeat-containing protein chloroplastic"/>
    <property type="match status" value="1"/>
</dbReference>
<dbReference type="PANTHER" id="PTHR47926">
    <property type="entry name" value="PENTATRICOPEPTIDE REPEAT-CONTAINING PROTEIN"/>
    <property type="match status" value="1"/>
</dbReference>
<accession>A0A9R0IKQ1</accession>
<feature type="repeat" description="PPR" evidence="3">
    <location>
        <begin position="462"/>
        <end position="496"/>
    </location>
</feature>
<keyword evidence="1" id="KW-0677">Repeat</keyword>
<dbReference type="FunFam" id="1.25.40.10:FF:000196">
    <property type="entry name" value="Pentatricopeptide repeat-containing protein At4g14850"/>
    <property type="match status" value="1"/>
</dbReference>
<feature type="repeat" description="PPR" evidence="3">
    <location>
        <begin position="361"/>
        <end position="395"/>
    </location>
</feature>
<protein>
    <submittedName>
        <fullName evidence="5">Pentatricopeptide repeat-containing protein DOT4, chloroplastic</fullName>
    </submittedName>
</protein>
<evidence type="ECO:0000256" key="2">
    <source>
        <dbReference type="ARBA" id="ARBA00061659"/>
    </source>
</evidence>
<comment type="similarity">
    <text evidence="2">Belongs to the PPR family. PCMP-E subfamily.</text>
</comment>
<dbReference type="FunFam" id="1.25.40.10:FF:000090">
    <property type="entry name" value="Pentatricopeptide repeat-containing protein, chloroplastic"/>
    <property type="match status" value="1"/>
</dbReference>
<dbReference type="InterPro" id="IPR046848">
    <property type="entry name" value="E_motif"/>
</dbReference>